<dbReference type="EMBL" id="CP019606">
    <property type="protein sequence ID" value="AQP47485.1"/>
    <property type="molecule type" value="Genomic_DNA"/>
</dbReference>
<evidence type="ECO:0000256" key="1">
    <source>
        <dbReference type="ARBA" id="ARBA00004651"/>
    </source>
</evidence>
<feature type="domain" description="ABC transmembrane type-1" evidence="9">
    <location>
        <begin position="358"/>
        <end position="562"/>
    </location>
</feature>
<evidence type="ECO:0000256" key="6">
    <source>
        <dbReference type="ARBA" id="ARBA00023136"/>
    </source>
</evidence>
<keyword evidence="4 7" id="KW-0812">Transmembrane</keyword>
<dbReference type="InterPro" id="IPR000515">
    <property type="entry name" value="MetI-like"/>
</dbReference>
<feature type="transmembrane region" description="Helical" evidence="7">
    <location>
        <begin position="159"/>
        <end position="180"/>
    </location>
</feature>
<keyword evidence="2 7" id="KW-0813">Transport</keyword>
<evidence type="ECO:0000256" key="2">
    <source>
        <dbReference type="ARBA" id="ARBA00022448"/>
    </source>
</evidence>
<feature type="transmembrane region" description="Helical" evidence="7">
    <location>
        <begin position="201"/>
        <end position="223"/>
    </location>
</feature>
<keyword evidence="6 7" id="KW-0472">Membrane</keyword>
<dbReference type="KEGG" id="tes:BW730_08245"/>
<feature type="transmembrane region" description="Helical" evidence="7">
    <location>
        <begin position="544"/>
        <end position="565"/>
    </location>
</feature>
<dbReference type="InterPro" id="IPR035906">
    <property type="entry name" value="MetI-like_sf"/>
</dbReference>
<evidence type="ECO:0000256" key="4">
    <source>
        <dbReference type="ARBA" id="ARBA00022692"/>
    </source>
</evidence>
<evidence type="ECO:0000259" key="9">
    <source>
        <dbReference type="PROSITE" id="PS50928"/>
    </source>
</evidence>
<evidence type="ECO:0000256" key="3">
    <source>
        <dbReference type="ARBA" id="ARBA00022475"/>
    </source>
</evidence>
<dbReference type="AlphaFoldDB" id="A0A1Q2CN41"/>
<feature type="transmembrane region" description="Helical" evidence="7">
    <location>
        <begin position="396"/>
        <end position="417"/>
    </location>
</feature>
<feature type="region of interest" description="Disordered" evidence="8">
    <location>
        <begin position="1"/>
        <end position="22"/>
    </location>
</feature>
<dbReference type="Proteomes" id="UP000188145">
    <property type="component" value="Chromosome"/>
</dbReference>
<accession>A0A1Q2CN41</accession>
<dbReference type="CDD" id="cd06261">
    <property type="entry name" value="TM_PBP2"/>
    <property type="match status" value="2"/>
</dbReference>
<keyword evidence="3" id="KW-1003">Cell membrane</keyword>
<gene>
    <name evidence="10" type="ORF">BW730_08245</name>
</gene>
<dbReference type="GO" id="GO:0005886">
    <property type="term" value="C:plasma membrane"/>
    <property type="evidence" value="ECO:0007669"/>
    <property type="project" value="UniProtKB-SubCell"/>
</dbReference>
<feature type="transmembrane region" description="Helical" evidence="7">
    <location>
        <begin position="363"/>
        <end position="384"/>
    </location>
</feature>
<dbReference type="PANTHER" id="PTHR30183">
    <property type="entry name" value="MOLYBDENUM TRANSPORT SYSTEM PERMEASE PROTEIN MODB"/>
    <property type="match status" value="1"/>
</dbReference>
<sequence length="586" mass="61215">MTATTLKASLGPEPQRRRRRPSMKRPSLIVAIGLVATALIVGVGLLYPLAKVIGLTFSTEGLTVLGRMFTNPVNRQTITNTVVLGVLVAVIGTAIAFLFAYVQARLDVPGKKILHLLAILPVVSPPFALASSVIVLFGRNGLITNKLLGLEVDIYGLDGLTLVLALSFFPVIYMSLLGMMQRLDPSLDQAATNLGASKAKVFFTVTLPLMLPGIASGVLLLFVEAIADLANPLVLGGDFTVLSSRAYLAITGEYDVTAGSVYSISLLVPALLVFLLQRFWVERKSTVTVTGKPSGSPLLQRGPVAWVAYGATVFIALLILVIYATIIYGGFAKVPGVNWAPTLANYKFVLTGIGSEAIIDTTVMSIIAAPIASLLGIMIAWLTVTKLKKTAGFVDFVAMLGIAVPGTVLGIGVLLAFRPKNLVGGVTVLPSLAGGAAVAGGAIAIILVFVLRSLPAAVRSGTGSLKQIHGSIEEASASLGASEGTTFRLVTLPLVAPALVAGLTFAIARCMTTLSPIVFLTTPRTKVMTSQILAEVDAGRFGNAFAYCTLLMIIVLIFIGGVNLMNKKMTGKPAPSGTAMAAKELT</sequence>
<dbReference type="RefSeq" id="WP_077685816.1">
    <property type="nucleotide sequence ID" value="NZ_CP019606.1"/>
</dbReference>
<dbReference type="OrthoDB" id="9808619at2"/>
<evidence type="ECO:0000313" key="10">
    <source>
        <dbReference type="EMBL" id="AQP47485.1"/>
    </source>
</evidence>
<dbReference type="Gene3D" id="1.10.3720.10">
    <property type="entry name" value="MetI-like"/>
    <property type="match status" value="2"/>
</dbReference>
<evidence type="ECO:0000256" key="7">
    <source>
        <dbReference type="RuleBase" id="RU363032"/>
    </source>
</evidence>
<feature type="transmembrane region" description="Helical" evidence="7">
    <location>
        <begin position="82"/>
        <end position="102"/>
    </location>
</feature>
<feature type="transmembrane region" description="Helical" evidence="7">
    <location>
        <begin position="306"/>
        <end position="331"/>
    </location>
</feature>
<dbReference type="GO" id="GO:0055085">
    <property type="term" value="P:transmembrane transport"/>
    <property type="evidence" value="ECO:0007669"/>
    <property type="project" value="InterPro"/>
</dbReference>
<dbReference type="PROSITE" id="PS50928">
    <property type="entry name" value="ABC_TM1"/>
    <property type="match status" value="2"/>
</dbReference>
<evidence type="ECO:0000313" key="11">
    <source>
        <dbReference type="Proteomes" id="UP000188145"/>
    </source>
</evidence>
<protein>
    <submittedName>
        <fullName evidence="10">Iron transporter permease</fullName>
    </submittedName>
</protein>
<keyword evidence="11" id="KW-1185">Reference proteome</keyword>
<comment type="subcellular location">
    <subcellularLocation>
        <location evidence="1 7">Cell membrane</location>
        <topology evidence="1 7">Multi-pass membrane protein</topology>
    </subcellularLocation>
</comment>
<proteinExistence type="inferred from homology"/>
<keyword evidence="5 7" id="KW-1133">Transmembrane helix</keyword>
<dbReference type="Pfam" id="PF00528">
    <property type="entry name" value="BPD_transp_1"/>
    <property type="match status" value="2"/>
</dbReference>
<feature type="domain" description="ABC transmembrane type-1" evidence="9">
    <location>
        <begin position="78"/>
        <end position="277"/>
    </location>
</feature>
<dbReference type="STRING" id="1332264.BW730_08245"/>
<name>A0A1Q2CN41_9ACTN</name>
<comment type="similarity">
    <text evidence="7">Belongs to the binding-protein-dependent transport system permease family.</text>
</comment>
<feature type="transmembrane region" description="Helical" evidence="7">
    <location>
        <begin position="429"/>
        <end position="451"/>
    </location>
</feature>
<dbReference type="SUPFAM" id="SSF161098">
    <property type="entry name" value="MetI-like"/>
    <property type="match status" value="2"/>
</dbReference>
<evidence type="ECO:0000256" key="5">
    <source>
        <dbReference type="ARBA" id="ARBA00022989"/>
    </source>
</evidence>
<organism evidence="10 11">
    <name type="scientific">Tessaracoccus aquimaris</name>
    <dbReference type="NCBI Taxonomy" id="1332264"/>
    <lineage>
        <taxon>Bacteria</taxon>
        <taxon>Bacillati</taxon>
        <taxon>Actinomycetota</taxon>
        <taxon>Actinomycetes</taxon>
        <taxon>Propionibacteriales</taxon>
        <taxon>Propionibacteriaceae</taxon>
        <taxon>Tessaracoccus</taxon>
    </lineage>
</organism>
<evidence type="ECO:0000256" key="8">
    <source>
        <dbReference type="SAM" id="MobiDB-lite"/>
    </source>
</evidence>
<reference evidence="11" key="1">
    <citation type="submission" date="2017-02" db="EMBL/GenBank/DDBJ databases">
        <title>Tessaracoccus aquaemaris sp. nov., isolated from the intestine of a Korean rockfish, Sebastes schlegelii, in a marine aquaculture pond.</title>
        <authorList>
            <person name="Tak E.J."/>
            <person name="Bae J.-W."/>
        </authorList>
    </citation>
    <scope>NUCLEOTIDE SEQUENCE [LARGE SCALE GENOMIC DNA]</scope>
    <source>
        <strain evidence="11">NSG39</strain>
    </source>
</reference>
<feature type="transmembrane region" description="Helical" evidence="7">
    <location>
        <begin position="256"/>
        <end position="276"/>
    </location>
</feature>
<feature type="transmembrane region" description="Helical" evidence="7">
    <location>
        <begin position="27"/>
        <end position="50"/>
    </location>
</feature>
<dbReference type="PANTHER" id="PTHR30183:SF7">
    <property type="entry name" value="FERRIC TRANSPORT SYSTEM PERMEASE PROTEIN FBPB 1-RELATED"/>
    <property type="match status" value="1"/>
</dbReference>
<feature type="transmembrane region" description="Helical" evidence="7">
    <location>
        <begin position="114"/>
        <end position="139"/>
    </location>
</feature>